<evidence type="ECO:0000256" key="11">
    <source>
        <dbReference type="ARBA" id="ARBA00023288"/>
    </source>
</evidence>
<dbReference type="PROSITE" id="PS51220">
    <property type="entry name" value="NIDO"/>
    <property type="match status" value="1"/>
</dbReference>
<evidence type="ECO:0000256" key="10">
    <source>
        <dbReference type="ARBA" id="ARBA00023180"/>
    </source>
</evidence>
<dbReference type="KEGG" id="snh:120031659"/>
<gene>
    <name evidence="17" type="primary">LOC120031659</name>
</gene>
<dbReference type="CDD" id="cd19941">
    <property type="entry name" value="TIL"/>
    <property type="match status" value="2"/>
</dbReference>
<keyword evidence="16" id="KW-1185">Reference proteome</keyword>
<evidence type="ECO:0000256" key="6">
    <source>
        <dbReference type="ARBA" id="ARBA00022729"/>
    </source>
</evidence>
<dbReference type="Pfam" id="PF12714">
    <property type="entry name" value="TILa"/>
    <property type="match status" value="2"/>
</dbReference>
<dbReference type="InterPro" id="IPR001507">
    <property type="entry name" value="ZP_dom"/>
</dbReference>
<dbReference type="Gene3D" id="2.60.40.4100">
    <property type="entry name" value="Zona pellucida, ZP-C domain"/>
    <property type="match status" value="1"/>
</dbReference>
<evidence type="ECO:0000259" key="15">
    <source>
        <dbReference type="PROSITE" id="PS51233"/>
    </source>
</evidence>
<evidence type="ECO:0000259" key="13">
    <source>
        <dbReference type="PROSITE" id="PS51034"/>
    </source>
</evidence>
<evidence type="ECO:0000259" key="14">
    <source>
        <dbReference type="PROSITE" id="PS51220"/>
    </source>
</evidence>
<dbReference type="Pfam" id="PF00094">
    <property type="entry name" value="VWD"/>
    <property type="match status" value="4"/>
</dbReference>
<dbReference type="InterPro" id="IPR001007">
    <property type="entry name" value="VWF_dom"/>
</dbReference>
<dbReference type="InterPro" id="IPR001846">
    <property type="entry name" value="VWF_type-D"/>
</dbReference>
<feature type="chain" id="PRO_5035923301" evidence="12">
    <location>
        <begin position="25"/>
        <end position="2084"/>
    </location>
</feature>
<dbReference type="SMART" id="SM00216">
    <property type="entry name" value="VWD"/>
    <property type="match status" value="4"/>
</dbReference>
<dbReference type="Pfam" id="PF08742">
    <property type="entry name" value="C8"/>
    <property type="match status" value="4"/>
</dbReference>
<proteinExistence type="predicted"/>
<evidence type="ECO:0000313" key="17">
    <source>
        <dbReference type="RefSeq" id="XP_038833386.1"/>
    </source>
</evidence>
<feature type="signal peptide" evidence="12">
    <location>
        <begin position="1"/>
        <end position="24"/>
    </location>
</feature>
<dbReference type="GO" id="GO:0098552">
    <property type="term" value="C:side of membrane"/>
    <property type="evidence" value="ECO:0007669"/>
    <property type="project" value="UniProtKB-KW"/>
</dbReference>
<comment type="subcellular location">
    <subcellularLocation>
        <location evidence="1">Cell membrane</location>
        <topology evidence="1">Lipid-anchor</topology>
        <topology evidence="1">GPI-anchor</topology>
    </subcellularLocation>
    <subcellularLocation>
        <location evidence="2">Secreted</location>
    </subcellularLocation>
</comment>
<dbReference type="GeneID" id="120031659"/>
<evidence type="ECO:0000256" key="12">
    <source>
        <dbReference type="SAM" id="SignalP"/>
    </source>
</evidence>
<dbReference type="PROSITE" id="PS51034">
    <property type="entry name" value="ZP_2"/>
    <property type="match status" value="1"/>
</dbReference>
<evidence type="ECO:0000256" key="8">
    <source>
        <dbReference type="ARBA" id="ARBA00023136"/>
    </source>
</evidence>
<reference evidence="17" key="1">
    <citation type="submission" date="2025-08" db="UniProtKB">
        <authorList>
            <consortium name="RefSeq"/>
        </authorList>
    </citation>
    <scope>IDENTIFICATION</scope>
    <source>
        <tissue evidence="17">White muscle</tissue>
    </source>
</reference>
<accession>A0A8U0TZD4</accession>
<organism evidence="16 17">
    <name type="scientific">Salvelinus namaycush</name>
    <name type="common">Lake trout</name>
    <name type="synonym">Salmo namaycush</name>
    <dbReference type="NCBI Taxonomy" id="8040"/>
    <lineage>
        <taxon>Eukaryota</taxon>
        <taxon>Metazoa</taxon>
        <taxon>Chordata</taxon>
        <taxon>Craniata</taxon>
        <taxon>Vertebrata</taxon>
        <taxon>Euteleostomi</taxon>
        <taxon>Actinopterygii</taxon>
        <taxon>Neopterygii</taxon>
        <taxon>Teleostei</taxon>
        <taxon>Protacanthopterygii</taxon>
        <taxon>Salmoniformes</taxon>
        <taxon>Salmonidae</taxon>
        <taxon>Salmoninae</taxon>
        <taxon>Salvelinus</taxon>
    </lineage>
</organism>
<evidence type="ECO:0000256" key="4">
    <source>
        <dbReference type="ARBA" id="ARBA00022525"/>
    </source>
</evidence>
<dbReference type="InterPro" id="IPR052749">
    <property type="entry name" value="Alpha-tectorin"/>
</dbReference>
<dbReference type="SMART" id="SM00539">
    <property type="entry name" value="NIDO"/>
    <property type="match status" value="1"/>
</dbReference>
<evidence type="ECO:0000256" key="2">
    <source>
        <dbReference type="ARBA" id="ARBA00004613"/>
    </source>
</evidence>
<dbReference type="GO" id="GO:0005886">
    <property type="term" value="C:plasma membrane"/>
    <property type="evidence" value="ECO:0007669"/>
    <property type="project" value="UniProtKB-SubCell"/>
</dbReference>
<dbReference type="FunFam" id="2.60.40.4100:FF:000001">
    <property type="entry name" value="alpha-tectorin isoform X1"/>
    <property type="match status" value="1"/>
</dbReference>
<dbReference type="Pfam" id="PF00100">
    <property type="entry name" value="Zona_pellucida"/>
    <property type="match status" value="1"/>
</dbReference>
<dbReference type="RefSeq" id="XP_038833386.1">
    <property type="nucleotide sequence ID" value="XM_038977458.1"/>
</dbReference>
<dbReference type="Pfam" id="PF06119">
    <property type="entry name" value="NIDO"/>
    <property type="match status" value="1"/>
</dbReference>
<keyword evidence="5" id="KW-0336">GPI-anchor</keyword>
<keyword evidence="3" id="KW-1003">Cell membrane</keyword>
<dbReference type="GO" id="GO:0005576">
    <property type="term" value="C:extracellular region"/>
    <property type="evidence" value="ECO:0007669"/>
    <property type="project" value="UniProtKB-SubCell"/>
</dbReference>
<dbReference type="InterPro" id="IPR036084">
    <property type="entry name" value="Ser_inhib-like_sf"/>
</dbReference>
<dbReference type="SMART" id="SM00215">
    <property type="entry name" value="VWC_out"/>
    <property type="match status" value="3"/>
</dbReference>
<dbReference type="Gene3D" id="2.10.25.10">
    <property type="entry name" value="Laminin"/>
    <property type="match status" value="2"/>
</dbReference>
<keyword evidence="11" id="KW-0449">Lipoprotein</keyword>
<dbReference type="FunFam" id="2.10.25.10:FF:000055">
    <property type="entry name" value="alpha-tectorin isoform X1"/>
    <property type="match status" value="2"/>
</dbReference>
<keyword evidence="4" id="KW-0964">Secreted</keyword>
<feature type="domain" description="VWFD" evidence="15">
    <location>
        <begin position="322"/>
        <end position="502"/>
    </location>
</feature>
<evidence type="ECO:0000256" key="9">
    <source>
        <dbReference type="ARBA" id="ARBA00023157"/>
    </source>
</evidence>
<protein>
    <submittedName>
        <fullName evidence="17">Alpha-tectorin-like</fullName>
    </submittedName>
</protein>
<dbReference type="InterPro" id="IPR042235">
    <property type="entry name" value="ZP-C_dom"/>
</dbReference>
<keyword evidence="10" id="KW-0325">Glycoprotein</keyword>
<dbReference type="InterPro" id="IPR025615">
    <property type="entry name" value="TILa_dom"/>
</dbReference>
<feature type="domain" description="NIDO" evidence="14">
    <location>
        <begin position="100"/>
        <end position="254"/>
    </location>
</feature>
<dbReference type="PROSITE" id="PS51233">
    <property type="entry name" value="VWFD"/>
    <property type="match status" value="4"/>
</dbReference>
<dbReference type="InterPro" id="IPR002919">
    <property type="entry name" value="TIL_dom"/>
</dbReference>
<dbReference type="PANTHER" id="PTHR46160:SF9">
    <property type="entry name" value="PROTEIN PRY2-RELATED"/>
    <property type="match status" value="1"/>
</dbReference>
<feature type="domain" description="VWFD" evidence="15">
    <location>
        <begin position="716"/>
        <end position="897"/>
    </location>
</feature>
<evidence type="ECO:0000256" key="5">
    <source>
        <dbReference type="ARBA" id="ARBA00022622"/>
    </source>
</evidence>
<keyword evidence="8" id="KW-0472">Membrane</keyword>
<dbReference type="InterPro" id="IPR055355">
    <property type="entry name" value="ZP-C"/>
</dbReference>
<evidence type="ECO:0000256" key="3">
    <source>
        <dbReference type="ARBA" id="ARBA00022475"/>
    </source>
</evidence>
<dbReference type="SMART" id="SM00241">
    <property type="entry name" value="ZP"/>
    <property type="match status" value="1"/>
</dbReference>
<dbReference type="Proteomes" id="UP000808372">
    <property type="component" value="Chromosome 3"/>
</dbReference>
<dbReference type="PANTHER" id="PTHR46160">
    <property type="entry name" value="ALPHA-TECTORIN-RELATED"/>
    <property type="match status" value="1"/>
</dbReference>
<dbReference type="Gene3D" id="2.60.40.3210">
    <property type="entry name" value="Zona pellucida, ZP-N domain"/>
    <property type="match status" value="1"/>
</dbReference>
<name>A0A8U0TZD4_SALNM</name>
<dbReference type="SMART" id="SM00832">
    <property type="entry name" value="C8"/>
    <property type="match status" value="4"/>
</dbReference>
<sequence>MIRPGTPVILFHLFSFFSQREALSQEIMYPYGPTYRDLETPKMDDGSSTEIIILMPFIFFNNTYRSIYVNNNGVISFDVQVSQFTPEAFPLSDSRSFIAPLWADVHNGIRGDVYYRESTDPELLERATQDIRKYFKNMPTFTATWIFITTWHQVTFYGGSQTTPVNTFQAVLISDGLSCFSMFNYGEINWSTGTASGGDPLTGLGGSTAQSGFNGGEIGNFLNLPGSRSNAVVEIERTTNVNLPGRWVFRVDTALIDPANGCSYNGRFYRRGEIFWLSDQCSQRCRCLDMDNEVLCREAPCSQLETCEQKEDAFYCQSTRTSTCVVFGDPHYHTFDGFLYHFQGTCSYLLARPCWEVAGLPFFSVEAKNENRGVASVSWLRDVTVEVYDHRVTLPKGSQGTIQVDGLMKTLPVQLQLGAVRVYQSGMAVALETDFGLLVTYDGQHYASISLPSSYFNNTCGLCGNYNDDPADDPVLPDGSLAESVVALGGSWRAEDADWRCTDGCAQNCSVCEPLTEAFYFRPDYCGIINKTDGPFRDCRAVVDPTAFVYSCVYDMCSNKDNITTLCQAIQAYALACQALGVTIRTWRSHTFCALKCPESSHYQVCTSACAASCSDLTSHLYCTHPCTEGCQCDPGYVLSGNRCVRHQDCGCEREGLYYPLNDTFWAGPAGEGGECTLRCVCGPNGEVSCFNDSCREGEVCVTEFGLLGCYPRREGVCSLGQNVVTASFDGTSMPFPDDSSYYLLRSCGPTPANVSAVEVKMGRRLVNKGPYWMRPVVVRVANLEAQMGGSDFDTVKLNGELVLLPYVHPLETLMIYRAPGNATVVESSGLVLVRYTLQGLLNISLSTLFYNATCGLCGLFNGNASDDLRLPNGRLAESLELFTDGWRAIADDLTCNGDCDNLYRMCTDLRLYQSPWMCGNINDPGNSSFLACHGAVNPSPFFRNCLYNMCVREGNRSVLCSSLQAYASACQDAQEGCQCREGFALHNGQCVARNDCGCISSGGRQLATNQIFWNDWECQERCYCNGSDNSVYCTLAPCREGEYCQEGFEGLYFCQARTEALCVAAGYSHFLPFGGVPFELQSSCTLILATTRCNGGVAGEEDMDQSTATRPRTSTSADLPRFKLSARNEERDTGQAIWVRGFILEVYGYEIEVSRSYKHTITVNKERLYLPLELGPGKVHIFTFGMQLVVETDFGLKVAFDWNTLLLLTLPRRLYKATCGLCQGMPLSSPPALTTSNWGMAWAEQDTFCQVGCGDSCPRCGLVERGFGAIDAPLLVTDAYVEGVAQDGEGGGINVDGGGYTGIRFHLGEGLYLFVEPEAVRLCGLIVDRGGVFARCHSKVAPAFFYQNCLQDTCLDQGASGTICNWLQIYTSTCQTQGVRVLGWRSDTPCVLTCPANSHYSSCMSVCQPQCAPARGQRECTQDCVEGCQCDQGYFLNGKGCIRPQNCGCYNDGKYYEPKQLFWNSDCTKRCQCIGRNLIQCDPRRCKAEEECALRHGVRGCFTQRSQHCVASGGGVFRTFDGASLRLPASCSFVLSTNCHKLPDLSFQLIANFDKWSTPNLTTISHAYLYINEENILISGSTVKVNGTPVSLPFVTGLMTRVSTSEGFLVIDTPQDIQVRYNRFNTLSITMGQRLQNKVCGLCGNFNGDPTDDYITSHGKPAISALELAQSWKTNGMQNSCDETQYIALAQSCENTAVLGLQGEEGCQKLTQMKGFFQPCHGLLDPRPFYQSCYLDGCYNHHKAQVCGSLAAYAEACRSLGTLTTKWIAQENCSEWIYDPCAGEICTNNTCEQENGGDLCGCPELPNNAGGEDDIIQAEVTCKHAQMEVSISKCKLFQLGFEREDVRINDQYCPGIEGEDFISFHINNTKGHCGAIVQSNGTHIMYKNTVWIESVNTGNIITRDKTINVEFTCAYELDIKISLETVLKPMLRLEDLLFLNTREGNFITKMALYKNSSYRQPYREGEVVLSTRDVIFVGVFVEGADEDQLILIVNMCWATPSRYSNDHLRYVLIERGCSNVKDNTIGMAENGVSLTCRFHVTVFKFIGDYTVSSSVDLRPLVFPLALSTVVSVLLTHTHNSLFS</sequence>
<evidence type="ECO:0000256" key="7">
    <source>
        <dbReference type="ARBA" id="ARBA00022737"/>
    </source>
</evidence>
<dbReference type="GO" id="GO:0007160">
    <property type="term" value="P:cell-matrix adhesion"/>
    <property type="evidence" value="ECO:0007669"/>
    <property type="project" value="InterPro"/>
</dbReference>
<dbReference type="SUPFAM" id="SSF57567">
    <property type="entry name" value="Serine protease inhibitors"/>
    <property type="match status" value="3"/>
</dbReference>
<evidence type="ECO:0000313" key="16">
    <source>
        <dbReference type="Proteomes" id="UP000808372"/>
    </source>
</evidence>
<keyword evidence="9" id="KW-1015">Disulfide bond</keyword>
<dbReference type="Pfam" id="PF01826">
    <property type="entry name" value="TIL"/>
    <property type="match status" value="2"/>
</dbReference>
<feature type="domain" description="ZP" evidence="13">
    <location>
        <begin position="1822"/>
        <end position="2084"/>
    </location>
</feature>
<feature type="domain" description="VWFD" evidence="15">
    <location>
        <begin position="1508"/>
        <end position="1683"/>
    </location>
</feature>
<dbReference type="InterPro" id="IPR003886">
    <property type="entry name" value="NIDO_dom"/>
</dbReference>
<feature type="domain" description="VWFD" evidence="15">
    <location>
        <begin position="1061"/>
        <end position="1259"/>
    </location>
</feature>
<dbReference type="InterPro" id="IPR014853">
    <property type="entry name" value="VWF/SSPO/ZAN-like_Cys-rich_dom"/>
</dbReference>
<keyword evidence="7" id="KW-0677">Repeat</keyword>
<keyword evidence="6 12" id="KW-0732">Signal</keyword>
<evidence type="ECO:0000256" key="1">
    <source>
        <dbReference type="ARBA" id="ARBA00004609"/>
    </source>
</evidence>